<accession>A0A5M9MEL8</accession>
<reference evidence="1 2" key="1">
    <citation type="submission" date="2019-08" db="EMBL/GenBank/DDBJ databases">
        <title>The genome sequence of a newly discovered highly antifungal drug resistant Aspergillus species, Aspergillus tanneri NIH 1004.</title>
        <authorList>
            <person name="Mounaud S."/>
            <person name="Singh I."/>
            <person name="Joardar V."/>
            <person name="Pakala S."/>
            <person name="Pakala S."/>
            <person name="Venepally P."/>
            <person name="Chung J.K."/>
            <person name="Losada L."/>
            <person name="Nierman W.C."/>
        </authorList>
    </citation>
    <scope>NUCLEOTIDE SEQUENCE [LARGE SCALE GENOMIC DNA]</scope>
    <source>
        <strain evidence="1 2">NIH1004</strain>
    </source>
</reference>
<dbReference type="EMBL" id="QUQM01000006">
    <property type="protein sequence ID" value="KAA8643900.1"/>
    <property type="molecule type" value="Genomic_DNA"/>
</dbReference>
<proteinExistence type="predicted"/>
<dbReference type="VEuPathDB" id="FungiDB:EYZ11_012512"/>
<comment type="caution">
    <text evidence="1">The sequence shown here is derived from an EMBL/GenBank/DDBJ whole genome shotgun (WGS) entry which is preliminary data.</text>
</comment>
<dbReference type="Gene3D" id="2.100.10.30">
    <property type="entry name" value="Jacalin-like lectin domain"/>
    <property type="match status" value="1"/>
</dbReference>
<evidence type="ECO:0000313" key="2">
    <source>
        <dbReference type="Proteomes" id="UP000324241"/>
    </source>
</evidence>
<gene>
    <name evidence="1" type="ORF">ATNIH1004_008096</name>
</gene>
<sequence length="149" mass="16493">MVHIPSKDAPLERLDVWSGILHGVNNKDYTVLRGIEVKPQGGTPERAGYCPPPDKLGQRVLHETFYFPSNKKLDWMDVYSGDQPGACVDSLRFHVKDKDDYFAAGGASGNQHVIITDHGLHELVGFDVTAETRAGDPNPYITQLSPHLK</sequence>
<dbReference type="RefSeq" id="XP_033423261.1">
    <property type="nucleotide sequence ID" value="XM_033572709.1"/>
</dbReference>
<name>A0A5M9MEL8_9EURO</name>
<dbReference type="Proteomes" id="UP000324241">
    <property type="component" value="Unassembled WGS sequence"/>
</dbReference>
<evidence type="ECO:0000313" key="1">
    <source>
        <dbReference type="EMBL" id="KAA8643900.1"/>
    </source>
</evidence>
<dbReference type="OrthoDB" id="4379640at2759"/>
<organism evidence="1 2">
    <name type="scientific">Aspergillus tanneri</name>
    <dbReference type="NCBI Taxonomy" id="1220188"/>
    <lineage>
        <taxon>Eukaryota</taxon>
        <taxon>Fungi</taxon>
        <taxon>Dikarya</taxon>
        <taxon>Ascomycota</taxon>
        <taxon>Pezizomycotina</taxon>
        <taxon>Eurotiomycetes</taxon>
        <taxon>Eurotiomycetidae</taxon>
        <taxon>Eurotiales</taxon>
        <taxon>Aspergillaceae</taxon>
        <taxon>Aspergillus</taxon>
        <taxon>Aspergillus subgen. Circumdati</taxon>
    </lineage>
</organism>
<dbReference type="InterPro" id="IPR036404">
    <property type="entry name" value="Jacalin-like_lectin_dom_sf"/>
</dbReference>
<protein>
    <submittedName>
        <fullName evidence="1">Uncharacterized protein</fullName>
    </submittedName>
</protein>
<dbReference type="GeneID" id="54330798"/>
<dbReference type="AlphaFoldDB" id="A0A5M9MEL8"/>